<evidence type="ECO:0000313" key="4">
    <source>
        <dbReference type="Proteomes" id="UP000182312"/>
    </source>
</evidence>
<dbReference type="EMBL" id="FOJO01000003">
    <property type="protein sequence ID" value="SFA44230.1"/>
    <property type="molecule type" value="Genomic_DNA"/>
</dbReference>
<evidence type="ECO:0000313" key="3">
    <source>
        <dbReference type="Proteomes" id="UP000029846"/>
    </source>
</evidence>
<dbReference type="Proteomes" id="UP000182312">
    <property type="component" value="Unassembled WGS sequence"/>
</dbReference>
<dbReference type="AlphaFoldDB" id="A0A099F1C9"/>
<accession>A0A099F1C9</accession>
<reference evidence="2 4" key="3">
    <citation type="submission" date="2016-10" db="EMBL/GenBank/DDBJ databases">
        <authorList>
            <person name="de Groot N.N."/>
        </authorList>
    </citation>
    <scope>NUCLEOTIDE SEQUENCE [LARGE SCALE GENOMIC DNA]</scope>
    <source>
        <strain evidence="2 4">CGMCC 1.6117</strain>
    </source>
</reference>
<keyword evidence="3" id="KW-1185">Reference proteome</keyword>
<reference evidence="1 3" key="2">
    <citation type="submission" date="2014-10" db="EMBL/GenBank/DDBJ databases">
        <title>Paracoccus sanguinis sp. nov., isolated from clinical specimens of New York State patients.</title>
        <authorList>
            <person name="Mingle L.A."/>
            <person name="Cole J.A."/>
            <person name="Lapierre P."/>
            <person name="Musser K.A."/>
        </authorList>
    </citation>
    <scope>NUCLEOTIDE SEQUENCE [LARGE SCALE GENOMIC DNA]</scope>
    <source>
        <strain evidence="1 3">JCM 14014</strain>
    </source>
</reference>
<sequence>MKKPLVLSLALTSGILAAWYWQQGGLSLPDGARVIAEGALRKAAPEGPASPADQAEAAAEAVIAAANSAAPAGDAPAPENAMAPPPTAAFVDIGKMRDIVESSQSMAPEVKADILRLLDASALDPARLDEALVKYRAALQ</sequence>
<reference evidence="1 3" key="1">
    <citation type="submission" date="2014-09" db="EMBL/GenBank/DDBJ databases">
        <authorList>
            <person name="McGinnis J.M."/>
            <person name="Wolfgang W.J."/>
        </authorList>
    </citation>
    <scope>NUCLEOTIDE SEQUENCE [LARGE SCALE GENOMIC DNA]</scope>
    <source>
        <strain evidence="1 3">JCM 14014</strain>
    </source>
</reference>
<dbReference type="EMBL" id="JRKN01000015">
    <property type="protein sequence ID" value="KGJ04048.1"/>
    <property type="molecule type" value="Genomic_DNA"/>
</dbReference>
<proteinExistence type="predicted"/>
<evidence type="ECO:0000313" key="1">
    <source>
        <dbReference type="EMBL" id="KGJ04048.1"/>
    </source>
</evidence>
<dbReference type="RefSeq" id="WP_036741532.1">
    <property type="nucleotide sequence ID" value="NZ_FOJO01000003.1"/>
</dbReference>
<organism evidence="1 3">
    <name type="scientific">Paracoccus halophilus</name>
    <dbReference type="NCBI Taxonomy" id="376733"/>
    <lineage>
        <taxon>Bacteria</taxon>
        <taxon>Pseudomonadati</taxon>
        <taxon>Pseudomonadota</taxon>
        <taxon>Alphaproteobacteria</taxon>
        <taxon>Rhodobacterales</taxon>
        <taxon>Paracoccaceae</taxon>
        <taxon>Paracoccus</taxon>
    </lineage>
</organism>
<dbReference type="Proteomes" id="UP000029846">
    <property type="component" value="Unassembled WGS sequence"/>
</dbReference>
<dbReference type="STRING" id="376733.SAMN04487972_103180"/>
<evidence type="ECO:0000313" key="2">
    <source>
        <dbReference type="EMBL" id="SFA44230.1"/>
    </source>
</evidence>
<gene>
    <name evidence="1" type="ORF">IT41_12160</name>
    <name evidence="2" type="ORF">SAMN04487972_103180</name>
</gene>
<name>A0A099F1C9_9RHOB</name>
<protein>
    <submittedName>
        <fullName evidence="1">Uncharacterized protein</fullName>
    </submittedName>
</protein>